<feature type="domain" description="ABC transporter" evidence="4">
    <location>
        <begin position="257"/>
        <end position="485"/>
    </location>
</feature>
<keyword evidence="6" id="KW-1185">Reference proteome</keyword>
<name>A0A1Y1S041_9SPIO</name>
<feature type="domain" description="ABC transporter" evidence="4">
    <location>
        <begin position="8"/>
        <end position="240"/>
    </location>
</feature>
<dbReference type="PROSITE" id="PS50893">
    <property type="entry name" value="ABC_TRANSPORTER_2"/>
    <property type="match status" value="2"/>
</dbReference>
<organism evidence="5 6">
    <name type="scientific">Marispirochaeta aestuarii</name>
    <dbReference type="NCBI Taxonomy" id="1963862"/>
    <lineage>
        <taxon>Bacteria</taxon>
        <taxon>Pseudomonadati</taxon>
        <taxon>Spirochaetota</taxon>
        <taxon>Spirochaetia</taxon>
        <taxon>Spirochaetales</taxon>
        <taxon>Spirochaetaceae</taxon>
        <taxon>Marispirochaeta</taxon>
    </lineage>
</organism>
<dbReference type="PANTHER" id="PTHR42734">
    <property type="entry name" value="METAL TRANSPORT SYSTEM ATP-BINDING PROTEIN TM_0124-RELATED"/>
    <property type="match status" value="1"/>
</dbReference>
<dbReference type="GO" id="GO:0005524">
    <property type="term" value="F:ATP binding"/>
    <property type="evidence" value="ECO:0007669"/>
    <property type="project" value="UniProtKB-KW"/>
</dbReference>
<dbReference type="Proteomes" id="UP000192343">
    <property type="component" value="Unassembled WGS sequence"/>
</dbReference>
<dbReference type="Gene3D" id="3.40.50.300">
    <property type="entry name" value="P-loop containing nucleotide triphosphate hydrolases"/>
    <property type="match status" value="2"/>
</dbReference>
<dbReference type="STRING" id="1963862.B4O97_05540"/>
<evidence type="ECO:0000313" key="5">
    <source>
        <dbReference type="EMBL" id="ORC36535.1"/>
    </source>
</evidence>
<sequence length="485" mass="54508">MEKDDFLVRVRNVSFITQERGGQNFPDCDIRFGRCTVLYGPNGSGKTWFSRVLAGEIEPAVGIRTEAPELKGRVELVSFETGLRLIEAEKHRDESDLNGGAADLGRPVKEYLGTEDRIPSRFMGLIQRFRIDTLLNRGLRALSSGELRKVLILHALIDEPLLLILDDPFDGLDIDARQELTDFLEHLLDQCSLVIVSGRRREAPEYTDQFLELSAPSGAACSSSPDFRRNENRKLWDKIRSRSGDNGNENKNATSLLEMKQVSVSYREEVILRDINWRVLSGEAWKISGPNGAGKTTLMELVNGDNPKAYGQEIYLFGRRKGSGESVWEIKKRIGHVSPALHMRQLMGIPLMDVVLSGFFDTLGLYDKAKDIQIDEAREWSRLFGLEGYLNATMRQVSFGIQRVALIVRALIKRPELLLLDEPCHGLDDHNTGMVLNAAQLIAEHRIATLLYVSHDPDHQVPAITHNLVLKTHGEGGYTAEVREL</sequence>
<keyword evidence="1" id="KW-0813">Transport</keyword>
<dbReference type="InterPro" id="IPR003593">
    <property type="entry name" value="AAA+_ATPase"/>
</dbReference>
<evidence type="ECO:0000259" key="4">
    <source>
        <dbReference type="PROSITE" id="PS50893"/>
    </source>
</evidence>
<evidence type="ECO:0000256" key="1">
    <source>
        <dbReference type="ARBA" id="ARBA00022448"/>
    </source>
</evidence>
<evidence type="ECO:0000256" key="2">
    <source>
        <dbReference type="ARBA" id="ARBA00022741"/>
    </source>
</evidence>
<evidence type="ECO:0000256" key="3">
    <source>
        <dbReference type="ARBA" id="ARBA00022840"/>
    </source>
</evidence>
<dbReference type="SUPFAM" id="SSF52540">
    <property type="entry name" value="P-loop containing nucleoside triphosphate hydrolases"/>
    <property type="match status" value="2"/>
</dbReference>
<dbReference type="SMART" id="SM00382">
    <property type="entry name" value="AAA"/>
    <property type="match status" value="2"/>
</dbReference>
<evidence type="ECO:0000313" key="6">
    <source>
        <dbReference type="Proteomes" id="UP000192343"/>
    </source>
</evidence>
<dbReference type="AlphaFoldDB" id="A0A1Y1S041"/>
<dbReference type="EMBL" id="MWQY01000005">
    <property type="protein sequence ID" value="ORC36535.1"/>
    <property type="molecule type" value="Genomic_DNA"/>
</dbReference>
<dbReference type="RefSeq" id="WP_083049044.1">
    <property type="nucleotide sequence ID" value="NZ_MWQY01000005.1"/>
</dbReference>
<dbReference type="InterPro" id="IPR003439">
    <property type="entry name" value="ABC_transporter-like_ATP-bd"/>
</dbReference>
<dbReference type="Pfam" id="PF00005">
    <property type="entry name" value="ABC_tran"/>
    <property type="match status" value="2"/>
</dbReference>
<dbReference type="InterPro" id="IPR050153">
    <property type="entry name" value="Metal_Ion_Import_ABC"/>
</dbReference>
<keyword evidence="2" id="KW-0547">Nucleotide-binding</keyword>
<keyword evidence="3" id="KW-0067">ATP-binding</keyword>
<gene>
    <name evidence="5" type="ORF">B4O97_05540</name>
</gene>
<proteinExistence type="predicted"/>
<comment type="caution">
    <text evidence="5">The sequence shown here is derived from an EMBL/GenBank/DDBJ whole genome shotgun (WGS) entry which is preliminary data.</text>
</comment>
<dbReference type="InterPro" id="IPR027417">
    <property type="entry name" value="P-loop_NTPase"/>
</dbReference>
<accession>A0A1Y1S041</accession>
<reference evidence="5 6" key="1">
    <citation type="submission" date="2017-03" db="EMBL/GenBank/DDBJ databases">
        <title>Draft Genome sequence of Marispirochaeta sp. strain JC444.</title>
        <authorList>
            <person name="Shivani Y."/>
            <person name="Subhash Y."/>
            <person name="Sasikala C."/>
            <person name="Ramana C."/>
        </authorList>
    </citation>
    <scope>NUCLEOTIDE SEQUENCE [LARGE SCALE GENOMIC DNA]</scope>
    <source>
        <strain evidence="5 6">JC444</strain>
    </source>
</reference>
<dbReference type="OrthoDB" id="9789994at2"/>
<dbReference type="GO" id="GO:0016887">
    <property type="term" value="F:ATP hydrolysis activity"/>
    <property type="evidence" value="ECO:0007669"/>
    <property type="project" value="InterPro"/>
</dbReference>
<protein>
    <recommendedName>
        <fullName evidence="4">ABC transporter domain-containing protein</fullName>
    </recommendedName>
</protein>